<reference evidence="1 2" key="1">
    <citation type="submission" date="2016-10" db="EMBL/GenBank/DDBJ databases">
        <authorList>
            <person name="de Groot N.N."/>
        </authorList>
    </citation>
    <scope>NUCLEOTIDE SEQUENCE [LARGE SCALE GENOMIC DNA]</scope>
    <source>
        <strain evidence="1 2">743A</strain>
    </source>
</reference>
<evidence type="ECO:0000313" key="1">
    <source>
        <dbReference type="EMBL" id="SFR72116.1"/>
    </source>
</evidence>
<accession>A0A1I6IZD4</accession>
<dbReference type="RefSeq" id="WP_207649460.1">
    <property type="nucleotide sequence ID" value="NZ_FOYZ01000004.1"/>
</dbReference>
<proteinExistence type="predicted"/>
<organism evidence="1 2">
    <name type="scientific">Anaeromicropila populeti</name>
    <dbReference type="NCBI Taxonomy" id="37658"/>
    <lineage>
        <taxon>Bacteria</taxon>
        <taxon>Bacillati</taxon>
        <taxon>Bacillota</taxon>
        <taxon>Clostridia</taxon>
        <taxon>Lachnospirales</taxon>
        <taxon>Lachnospiraceae</taxon>
        <taxon>Anaeromicropila</taxon>
    </lineage>
</organism>
<dbReference type="AlphaFoldDB" id="A0A1I6IZD4"/>
<keyword evidence="2" id="KW-1185">Reference proteome</keyword>
<dbReference type="EMBL" id="FOYZ01000004">
    <property type="protein sequence ID" value="SFR72116.1"/>
    <property type="molecule type" value="Genomic_DNA"/>
</dbReference>
<dbReference type="STRING" id="37658.SAMN05661086_01287"/>
<sequence>MMRWLEDIKELNNNGFYYCPNVNLKEQLLFACGSYYDGTGDLQTHFIGIVHRHNDVEDKLVAAPEGINFTHKEITEAIHFQEQYYESEIEVICFNEYFF</sequence>
<protein>
    <submittedName>
        <fullName evidence="1">Uncharacterized protein</fullName>
    </submittedName>
</protein>
<name>A0A1I6IZD4_9FIRM</name>
<evidence type="ECO:0000313" key="2">
    <source>
        <dbReference type="Proteomes" id="UP000199659"/>
    </source>
</evidence>
<gene>
    <name evidence="1" type="ORF">SAMN05661086_01287</name>
</gene>
<dbReference type="Proteomes" id="UP000199659">
    <property type="component" value="Unassembled WGS sequence"/>
</dbReference>